<organism evidence="7 8">
    <name type="scientific">Silvibacterium bohemicum</name>
    <dbReference type="NCBI Taxonomy" id="1577686"/>
    <lineage>
        <taxon>Bacteria</taxon>
        <taxon>Pseudomonadati</taxon>
        <taxon>Acidobacteriota</taxon>
        <taxon>Terriglobia</taxon>
        <taxon>Terriglobales</taxon>
        <taxon>Acidobacteriaceae</taxon>
        <taxon>Silvibacterium</taxon>
    </lineage>
</organism>
<keyword evidence="2 5" id="KW-0812">Transmembrane</keyword>
<dbReference type="InterPro" id="IPR036259">
    <property type="entry name" value="MFS_trans_sf"/>
</dbReference>
<comment type="subcellular location">
    <subcellularLocation>
        <location evidence="1">Endomembrane system</location>
        <topology evidence="1">Multi-pass membrane protein</topology>
    </subcellularLocation>
</comment>
<feature type="transmembrane region" description="Helical" evidence="5">
    <location>
        <begin position="50"/>
        <end position="74"/>
    </location>
</feature>
<evidence type="ECO:0000256" key="3">
    <source>
        <dbReference type="ARBA" id="ARBA00022989"/>
    </source>
</evidence>
<dbReference type="InterPro" id="IPR020846">
    <property type="entry name" value="MFS_dom"/>
</dbReference>
<dbReference type="GO" id="GO:0035435">
    <property type="term" value="P:phosphate ion transmembrane transport"/>
    <property type="evidence" value="ECO:0007669"/>
    <property type="project" value="TreeGrafter"/>
</dbReference>
<evidence type="ECO:0000256" key="5">
    <source>
        <dbReference type="SAM" id="Phobius"/>
    </source>
</evidence>
<evidence type="ECO:0000256" key="4">
    <source>
        <dbReference type="ARBA" id="ARBA00023136"/>
    </source>
</evidence>
<evidence type="ECO:0000256" key="1">
    <source>
        <dbReference type="ARBA" id="ARBA00004127"/>
    </source>
</evidence>
<name>A0A841JXG8_9BACT</name>
<dbReference type="PIRSF" id="PIRSF002808">
    <property type="entry name" value="Hexose_phosphate_transp"/>
    <property type="match status" value="1"/>
</dbReference>
<dbReference type="InterPro" id="IPR000849">
    <property type="entry name" value="Sugar_P_transporter"/>
</dbReference>
<evidence type="ECO:0000313" key="8">
    <source>
        <dbReference type="Proteomes" id="UP000538666"/>
    </source>
</evidence>
<keyword evidence="4 5" id="KW-0472">Membrane</keyword>
<dbReference type="GO" id="GO:0012505">
    <property type="term" value="C:endomembrane system"/>
    <property type="evidence" value="ECO:0007669"/>
    <property type="project" value="UniProtKB-SubCell"/>
</dbReference>
<dbReference type="AlphaFoldDB" id="A0A841JXG8"/>
<dbReference type="PANTHER" id="PTHR43826">
    <property type="entry name" value="GLUCOSE-6-PHOSPHATE EXCHANGER SLC37A4"/>
    <property type="match status" value="1"/>
</dbReference>
<comment type="caution">
    <text evidence="7">The sequence shown here is derived from an EMBL/GenBank/DDBJ whole genome shotgun (WGS) entry which is preliminary data.</text>
</comment>
<proteinExistence type="predicted"/>
<dbReference type="PANTHER" id="PTHR43826:SF3">
    <property type="entry name" value="GLUCOSE-6-PHOSPHATE EXCHANGER SLC37A4"/>
    <property type="match status" value="1"/>
</dbReference>
<evidence type="ECO:0000313" key="7">
    <source>
        <dbReference type="EMBL" id="MBB6142684.1"/>
    </source>
</evidence>
<protein>
    <submittedName>
        <fullName evidence="7">Sugar phosphate permease</fullName>
    </submittedName>
</protein>
<keyword evidence="8" id="KW-1185">Reference proteome</keyword>
<feature type="transmembrane region" description="Helical" evidence="5">
    <location>
        <begin position="275"/>
        <end position="297"/>
    </location>
</feature>
<feature type="transmembrane region" description="Helical" evidence="5">
    <location>
        <begin position="401"/>
        <end position="420"/>
    </location>
</feature>
<feature type="transmembrane region" description="Helical" evidence="5">
    <location>
        <begin position="182"/>
        <end position="200"/>
    </location>
</feature>
<feature type="transmembrane region" description="Helical" evidence="5">
    <location>
        <begin position="145"/>
        <end position="167"/>
    </location>
</feature>
<feature type="transmembrane region" description="Helical" evidence="5">
    <location>
        <begin position="20"/>
        <end position="38"/>
    </location>
</feature>
<dbReference type="GO" id="GO:0061513">
    <property type="term" value="F:glucose 6-phosphate:phosphate antiporter activity"/>
    <property type="evidence" value="ECO:0007669"/>
    <property type="project" value="TreeGrafter"/>
</dbReference>
<dbReference type="Proteomes" id="UP000538666">
    <property type="component" value="Unassembled WGS sequence"/>
</dbReference>
<dbReference type="InterPro" id="IPR011701">
    <property type="entry name" value="MFS"/>
</dbReference>
<feature type="transmembrane region" description="Helical" evidence="5">
    <location>
        <begin position="239"/>
        <end position="263"/>
    </location>
</feature>
<keyword evidence="3 5" id="KW-1133">Transmembrane helix</keyword>
<dbReference type="InterPro" id="IPR051337">
    <property type="entry name" value="OPA_Antiporter"/>
</dbReference>
<sequence length="446" mass="47819">MGKSIRPEAAISGRRGQRRIFAVTWLTYAGFYLCRKNLSIALPALHSASGLGSLTLANIVFGYSLLYALGQFGCGFLSDRFGPRRVVGTGLVLIVASNLLMGLHGAPLWLLVFACANGIGQSTGWSGLVKIMASWFSSRQRGVVMAWWGTNYVLGGFLATAFATWAVSQQWLLPALGWRRGFILPAAVLAVVAAPFFLVIRDEPETSQPQNSVEAGATRDGRSSHSAWREVRALLGNRAIWLIGASYFFLEMCRYALMFWLPYYMVNQLHYSLTASGYLSSLYELVGVVGAVAAGYISDHWMQSRRAPVSALMLCGFSVVVLAQMGTASLGPVATGIAVSLAGLLSYGPDTLLSGAAAQDIGQAKAAATASGLIDGIGHLGALISPYLVIYVSEHYGWDRLFLVFAAAGFAAAGMLIPLWNLKPSDHSETIGPPLPPLDRELMINL</sequence>
<dbReference type="SUPFAM" id="SSF103473">
    <property type="entry name" value="MFS general substrate transporter"/>
    <property type="match status" value="1"/>
</dbReference>
<accession>A0A841JXG8</accession>
<dbReference type="EMBL" id="JACHEK010000001">
    <property type="protein sequence ID" value="MBB6142684.1"/>
    <property type="molecule type" value="Genomic_DNA"/>
</dbReference>
<feature type="transmembrane region" description="Helical" evidence="5">
    <location>
        <begin position="109"/>
        <end position="133"/>
    </location>
</feature>
<feature type="domain" description="Major facilitator superfamily (MFS) profile" evidence="6">
    <location>
        <begin position="20"/>
        <end position="424"/>
    </location>
</feature>
<reference evidence="7 8" key="1">
    <citation type="submission" date="2020-08" db="EMBL/GenBank/DDBJ databases">
        <title>Genomic Encyclopedia of Type Strains, Phase IV (KMG-IV): sequencing the most valuable type-strain genomes for metagenomic binning, comparative biology and taxonomic classification.</title>
        <authorList>
            <person name="Goeker M."/>
        </authorList>
    </citation>
    <scope>NUCLEOTIDE SEQUENCE [LARGE SCALE GENOMIC DNA]</scope>
    <source>
        <strain evidence="7 8">DSM 103733</strain>
    </source>
</reference>
<evidence type="ECO:0000256" key="2">
    <source>
        <dbReference type="ARBA" id="ARBA00022692"/>
    </source>
</evidence>
<evidence type="ECO:0000259" key="6">
    <source>
        <dbReference type="PROSITE" id="PS50850"/>
    </source>
</evidence>
<feature type="transmembrane region" description="Helical" evidence="5">
    <location>
        <begin position="86"/>
        <end position="103"/>
    </location>
</feature>
<dbReference type="Pfam" id="PF07690">
    <property type="entry name" value="MFS_1"/>
    <property type="match status" value="1"/>
</dbReference>
<dbReference type="PROSITE" id="PS50850">
    <property type="entry name" value="MFS"/>
    <property type="match status" value="1"/>
</dbReference>
<gene>
    <name evidence="7" type="ORF">HNQ77_000622</name>
</gene>
<dbReference type="GO" id="GO:0016020">
    <property type="term" value="C:membrane"/>
    <property type="evidence" value="ECO:0007669"/>
    <property type="project" value="InterPro"/>
</dbReference>
<dbReference type="RefSeq" id="WP_050057879.1">
    <property type="nucleotide sequence ID" value="NZ_JACHEK010000001.1"/>
</dbReference>
<dbReference type="Gene3D" id="1.20.1250.20">
    <property type="entry name" value="MFS general substrate transporter like domains"/>
    <property type="match status" value="2"/>
</dbReference>
<feature type="transmembrane region" description="Helical" evidence="5">
    <location>
        <begin position="366"/>
        <end position="389"/>
    </location>
</feature>